<keyword evidence="2" id="KW-1185">Reference proteome</keyword>
<evidence type="ECO:0000313" key="1">
    <source>
        <dbReference type="EMBL" id="CAI9260744.1"/>
    </source>
</evidence>
<accession>A0AA35XZ97</accession>
<dbReference type="AlphaFoldDB" id="A0AA35XZ97"/>
<name>A0AA35XZ97_LACSI</name>
<dbReference type="Proteomes" id="UP001177003">
    <property type="component" value="Chromosome 0"/>
</dbReference>
<gene>
    <name evidence="1" type="ORF">LSALG_LOCUS1572</name>
</gene>
<dbReference type="EMBL" id="OX465086">
    <property type="protein sequence ID" value="CAI9260744.1"/>
    <property type="molecule type" value="Genomic_DNA"/>
</dbReference>
<protein>
    <submittedName>
        <fullName evidence="1">Uncharacterized protein</fullName>
    </submittedName>
</protein>
<proteinExistence type="predicted"/>
<reference evidence="1" key="1">
    <citation type="submission" date="2023-04" db="EMBL/GenBank/DDBJ databases">
        <authorList>
            <person name="Vijverberg K."/>
            <person name="Xiong W."/>
            <person name="Schranz E."/>
        </authorList>
    </citation>
    <scope>NUCLEOTIDE SEQUENCE</scope>
</reference>
<evidence type="ECO:0000313" key="2">
    <source>
        <dbReference type="Proteomes" id="UP001177003"/>
    </source>
</evidence>
<sequence length="200" mass="22138">MLCAAGPCAATQTCVRPVMCAAAHTSCVMNLVCGCTHPHVRLLKFSCAVAPFIIKTGDLEFIKVHNSAIFLEATIQGKKIQISKRIIRESLQIDDKPEYSMEIDVHQTQDVLDHMGYEGTFPLTIKKLLPPCSKNLGHVFVSCISGRRSATDEISLVNTGAITALAFGIEFNFSKFIVHELVLNIEGNKRDKILMYPRFL</sequence>
<organism evidence="1 2">
    <name type="scientific">Lactuca saligna</name>
    <name type="common">Willowleaf lettuce</name>
    <dbReference type="NCBI Taxonomy" id="75948"/>
    <lineage>
        <taxon>Eukaryota</taxon>
        <taxon>Viridiplantae</taxon>
        <taxon>Streptophyta</taxon>
        <taxon>Embryophyta</taxon>
        <taxon>Tracheophyta</taxon>
        <taxon>Spermatophyta</taxon>
        <taxon>Magnoliopsida</taxon>
        <taxon>eudicotyledons</taxon>
        <taxon>Gunneridae</taxon>
        <taxon>Pentapetalae</taxon>
        <taxon>asterids</taxon>
        <taxon>campanulids</taxon>
        <taxon>Asterales</taxon>
        <taxon>Asteraceae</taxon>
        <taxon>Cichorioideae</taxon>
        <taxon>Cichorieae</taxon>
        <taxon>Lactucinae</taxon>
        <taxon>Lactuca</taxon>
    </lineage>
</organism>